<feature type="domain" description="BioF2-like acetyltransferase" evidence="1">
    <location>
        <begin position="101"/>
        <end position="245"/>
    </location>
</feature>
<dbReference type="Proteomes" id="UP000618952">
    <property type="component" value="Unassembled WGS sequence"/>
</dbReference>
<sequence>MRRKEIDLFVDLFEKENGIPEIYAGVEFVQKNKMAESQITSKSFFSFYSIKFVPDYLLFPLAVESLFYSKKLYQVKGYSARLDDVSDIASYVKSQFRSNAKTINRYVNRLESCFDIDYKMYYGQINKDTYNFLMDSLYDMMLKRFNQLQIPNESEAKWEHTRKTIDALIHKKRASLFVIYDGLKPIEISINYHFRSILFSSISSYDIDYSKFGLGHVEIYKQIEWCLANDYKVFEMGRGDLDYKRRWSNQIYNFEHHIIYKKDSVYGRLWSLKEEYINQLKLYLKSKNIDLIYKNLKGKLTTESGLTTKALEYNVETLNTEPSIDNLPIIDIHLEANAFLKKYVYDFLYTNTEHLSQVNVFNLEREQAYIIKGNKTSVKISEQN</sequence>
<comment type="caution">
    <text evidence="2">The sequence shown here is derived from an EMBL/GenBank/DDBJ whole genome shotgun (WGS) entry which is preliminary data.</text>
</comment>
<dbReference type="Gene3D" id="3.40.630.30">
    <property type="match status" value="1"/>
</dbReference>
<accession>A0ABR7QLL7</accession>
<evidence type="ECO:0000313" key="2">
    <source>
        <dbReference type="EMBL" id="MBC8767852.1"/>
    </source>
</evidence>
<dbReference type="RefSeq" id="WP_187583041.1">
    <property type="nucleotide sequence ID" value="NZ_JACLHY010000005.1"/>
</dbReference>
<organism evidence="2 3">
    <name type="scientific">Arenibacter arenosicollis</name>
    <dbReference type="NCBI Taxonomy" id="2762274"/>
    <lineage>
        <taxon>Bacteria</taxon>
        <taxon>Pseudomonadati</taxon>
        <taxon>Bacteroidota</taxon>
        <taxon>Flavobacteriia</taxon>
        <taxon>Flavobacteriales</taxon>
        <taxon>Flavobacteriaceae</taxon>
        <taxon>Arenibacter</taxon>
    </lineage>
</organism>
<gene>
    <name evidence="2" type="ORF">H4O18_07605</name>
</gene>
<dbReference type="Pfam" id="PF13480">
    <property type="entry name" value="Acetyltransf_6"/>
    <property type="match status" value="1"/>
</dbReference>
<dbReference type="EMBL" id="JACLHY010000005">
    <property type="protein sequence ID" value="MBC8767852.1"/>
    <property type="molecule type" value="Genomic_DNA"/>
</dbReference>
<reference evidence="2 3" key="1">
    <citation type="submission" date="2020-08" db="EMBL/GenBank/DDBJ databases">
        <title>Arenibacter gaetbuli sp. nov., isolated from a sand dune.</title>
        <authorList>
            <person name="Park S."/>
            <person name="Yoon J.-H."/>
        </authorList>
    </citation>
    <scope>NUCLEOTIDE SEQUENCE [LARGE SCALE GENOMIC DNA]</scope>
    <source>
        <strain evidence="2 3">BSSL-BM3</strain>
    </source>
</reference>
<evidence type="ECO:0000259" key="1">
    <source>
        <dbReference type="Pfam" id="PF13480"/>
    </source>
</evidence>
<keyword evidence="3" id="KW-1185">Reference proteome</keyword>
<proteinExistence type="predicted"/>
<dbReference type="InterPro" id="IPR016181">
    <property type="entry name" value="Acyl_CoA_acyltransferase"/>
</dbReference>
<evidence type="ECO:0000313" key="3">
    <source>
        <dbReference type="Proteomes" id="UP000618952"/>
    </source>
</evidence>
<name>A0ABR7QLL7_9FLAO</name>
<protein>
    <submittedName>
        <fullName evidence="2">GNAT family N-acetyltransferase</fullName>
    </submittedName>
</protein>
<dbReference type="InterPro" id="IPR038740">
    <property type="entry name" value="BioF2-like_GNAT_dom"/>
</dbReference>
<dbReference type="SUPFAM" id="SSF55729">
    <property type="entry name" value="Acyl-CoA N-acyltransferases (Nat)"/>
    <property type="match status" value="1"/>
</dbReference>